<accession>T1DA63</accession>
<gene>
    <name evidence="5" type="ORF">B1B_00399</name>
</gene>
<dbReference type="InterPro" id="IPR050639">
    <property type="entry name" value="SSR_resolvase"/>
</dbReference>
<reference evidence="5" key="1">
    <citation type="submission" date="2013-08" db="EMBL/GenBank/DDBJ databases">
        <authorList>
            <person name="Mendez C."/>
            <person name="Richter M."/>
            <person name="Ferrer M."/>
            <person name="Sanchez J."/>
        </authorList>
    </citation>
    <scope>NUCLEOTIDE SEQUENCE</scope>
</reference>
<dbReference type="PROSITE" id="PS00397">
    <property type="entry name" value="RECOMBINASES_1"/>
    <property type="match status" value="1"/>
</dbReference>
<feature type="domain" description="Resolvase/invertase-type recombinase catalytic" evidence="4">
    <location>
        <begin position="2"/>
        <end position="148"/>
    </location>
</feature>
<protein>
    <submittedName>
        <fullName evidence="5">Resolvase domain protein</fullName>
    </submittedName>
</protein>
<dbReference type="PANTHER" id="PTHR30461:SF23">
    <property type="entry name" value="DNA RECOMBINASE-RELATED"/>
    <property type="match status" value="1"/>
</dbReference>
<dbReference type="SUPFAM" id="SSF53041">
    <property type="entry name" value="Resolvase-like"/>
    <property type="match status" value="1"/>
</dbReference>
<sequence>MRVAIYARVSTEAQGARGTIGSQVAALRERVAAEGHEVVSEFLDDGHSGARLDRPGLDSLRDAAEAGLLDAMWCLSPDRLARVYAYQVIVLEEFARLGVAVFFADAPNIDDDPQARLLTQVQGVIAEYERAKIAERYRRGKLWRSRSGE</sequence>
<dbReference type="GO" id="GO:0003677">
    <property type="term" value="F:DNA binding"/>
    <property type="evidence" value="ECO:0007669"/>
    <property type="project" value="UniProtKB-KW"/>
</dbReference>
<name>T1DA63_9ZZZZ</name>
<feature type="non-terminal residue" evidence="5">
    <location>
        <position position="149"/>
    </location>
</feature>
<dbReference type="GO" id="GO:0000150">
    <property type="term" value="F:DNA strand exchange activity"/>
    <property type="evidence" value="ECO:0007669"/>
    <property type="project" value="InterPro"/>
</dbReference>
<evidence type="ECO:0000259" key="4">
    <source>
        <dbReference type="PROSITE" id="PS51736"/>
    </source>
</evidence>
<dbReference type="PANTHER" id="PTHR30461">
    <property type="entry name" value="DNA-INVERTASE FROM LAMBDOID PROPHAGE"/>
    <property type="match status" value="1"/>
</dbReference>
<dbReference type="AlphaFoldDB" id="T1DA63"/>
<dbReference type="InterPro" id="IPR006118">
    <property type="entry name" value="Recombinase_CS"/>
</dbReference>
<evidence type="ECO:0000256" key="1">
    <source>
        <dbReference type="ARBA" id="ARBA00022908"/>
    </source>
</evidence>
<dbReference type="InterPro" id="IPR036162">
    <property type="entry name" value="Resolvase-like_N_sf"/>
</dbReference>
<dbReference type="EMBL" id="AUZY01000304">
    <property type="protein sequence ID" value="EQD79055.1"/>
    <property type="molecule type" value="Genomic_DNA"/>
</dbReference>
<dbReference type="Pfam" id="PF00239">
    <property type="entry name" value="Resolvase"/>
    <property type="match status" value="1"/>
</dbReference>
<keyword evidence="2" id="KW-0238">DNA-binding</keyword>
<reference evidence="5" key="2">
    <citation type="journal article" date="2014" name="ISME J.">
        <title>Microbial stratification in low pH oxic and suboxic macroscopic growths along an acid mine drainage.</title>
        <authorList>
            <person name="Mendez-Garcia C."/>
            <person name="Mesa V."/>
            <person name="Sprenger R.R."/>
            <person name="Richter M."/>
            <person name="Diez M.S."/>
            <person name="Solano J."/>
            <person name="Bargiela R."/>
            <person name="Golyshina O.V."/>
            <person name="Manteca A."/>
            <person name="Ramos J.L."/>
            <person name="Gallego J.R."/>
            <person name="Llorente I."/>
            <person name="Martins Dos Santos V.A."/>
            <person name="Jensen O.N."/>
            <person name="Pelaez A.I."/>
            <person name="Sanchez J."/>
            <person name="Ferrer M."/>
        </authorList>
    </citation>
    <scope>NUCLEOTIDE SEQUENCE</scope>
</reference>
<dbReference type="SMART" id="SM00857">
    <property type="entry name" value="Resolvase"/>
    <property type="match status" value="1"/>
</dbReference>
<comment type="caution">
    <text evidence="5">The sequence shown here is derived from an EMBL/GenBank/DDBJ whole genome shotgun (WGS) entry which is preliminary data.</text>
</comment>
<dbReference type="Gene3D" id="3.40.50.1390">
    <property type="entry name" value="Resolvase, N-terminal catalytic domain"/>
    <property type="match status" value="1"/>
</dbReference>
<dbReference type="GO" id="GO:0015074">
    <property type="term" value="P:DNA integration"/>
    <property type="evidence" value="ECO:0007669"/>
    <property type="project" value="UniProtKB-KW"/>
</dbReference>
<evidence type="ECO:0000256" key="3">
    <source>
        <dbReference type="ARBA" id="ARBA00023172"/>
    </source>
</evidence>
<evidence type="ECO:0000313" key="5">
    <source>
        <dbReference type="EMBL" id="EQD79055.1"/>
    </source>
</evidence>
<keyword evidence="3" id="KW-0233">DNA recombination</keyword>
<dbReference type="PROSITE" id="PS51736">
    <property type="entry name" value="RECOMBINASES_3"/>
    <property type="match status" value="1"/>
</dbReference>
<proteinExistence type="predicted"/>
<evidence type="ECO:0000256" key="2">
    <source>
        <dbReference type="ARBA" id="ARBA00023125"/>
    </source>
</evidence>
<keyword evidence="1" id="KW-0229">DNA integration</keyword>
<dbReference type="CDD" id="cd00338">
    <property type="entry name" value="Ser_Recombinase"/>
    <property type="match status" value="1"/>
</dbReference>
<organism evidence="5">
    <name type="scientific">mine drainage metagenome</name>
    <dbReference type="NCBI Taxonomy" id="410659"/>
    <lineage>
        <taxon>unclassified sequences</taxon>
        <taxon>metagenomes</taxon>
        <taxon>ecological metagenomes</taxon>
    </lineage>
</organism>
<dbReference type="InterPro" id="IPR006119">
    <property type="entry name" value="Resolv_N"/>
</dbReference>